<dbReference type="EMBL" id="GEEE01005559">
    <property type="protein sequence ID" value="JAP57666.1"/>
    <property type="molecule type" value="Transcribed_RNA"/>
</dbReference>
<protein>
    <submittedName>
        <fullName evidence="1">Uncharacterized protein</fullName>
    </submittedName>
</protein>
<name>A0A0X3NL20_SCHSO</name>
<feature type="non-terminal residue" evidence="1">
    <location>
        <position position="1"/>
    </location>
</feature>
<dbReference type="AlphaFoldDB" id="A0A0X3NL20"/>
<sequence length="106" mass="11794">NNLMAEIQSNFIRSFDEDIGIGESEINQLKKYTSETLSNIFSAVSTSPKKPVFPLLSGVGFRLPNQAYIIDLPIIVPANYLSSSPHYFIRTIPYSISPTFGVLCSY</sequence>
<organism evidence="1">
    <name type="scientific">Schistocephalus solidus</name>
    <name type="common">Tapeworm</name>
    <dbReference type="NCBI Taxonomy" id="70667"/>
    <lineage>
        <taxon>Eukaryota</taxon>
        <taxon>Metazoa</taxon>
        <taxon>Spiralia</taxon>
        <taxon>Lophotrochozoa</taxon>
        <taxon>Platyhelminthes</taxon>
        <taxon>Cestoda</taxon>
        <taxon>Eucestoda</taxon>
        <taxon>Diphyllobothriidea</taxon>
        <taxon>Diphyllobothriidae</taxon>
        <taxon>Schistocephalus</taxon>
    </lineage>
</organism>
<proteinExistence type="predicted"/>
<gene>
    <name evidence="1" type="ORF">TR151301</name>
</gene>
<dbReference type="EMBL" id="GEEE01022837">
    <property type="protein sequence ID" value="JAP40388.1"/>
    <property type="molecule type" value="Transcribed_RNA"/>
</dbReference>
<reference evidence="1" key="1">
    <citation type="submission" date="2016-01" db="EMBL/GenBank/DDBJ databases">
        <title>Reference transcriptome for the parasite Schistocephalus solidus: insights into the molecular evolution of parasitism.</title>
        <authorList>
            <person name="Hebert F.O."/>
            <person name="Grambauer S."/>
            <person name="Barber I."/>
            <person name="Landry C.R."/>
            <person name="Aubin-Horth N."/>
        </authorList>
    </citation>
    <scope>NUCLEOTIDE SEQUENCE</scope>
</reference>
<accession>A0A0X3NL20</accession>
<evidence type="ECO:0000313" key="1">
    <source>
        <dbReference type="EMBL" id="JAP40388.1"/>
    </source>
</evidence>